<sequence length="106" mass="11683">MSDWRSAWVAALDDLEADVTRIEELLRTDQFNRDTPATDPWAPPEGMGPLPLDLRPRADRILARQIAAAEGIARAMAGNRRQAALANRIELFDSGAAPPAYLDRAM</sequence>
<reference evidence="2 3" key="1">
    <citation type="submission" date="2016-11" db="EMBL/GenBank/DDBJ databases">
        <authorList>
            <person name="Jaros S."/>
            <person name="Januszkiewicz K."/>
            <person name="Wedrychowicz H."/>
        </authorList>
    </citation>
    <scope>NUCLEOTIDE SEQUENCE [LARGE SCALE GENOMIC DNA]</scope>
    <source>
        <strain evidence="2 3">DSM 46144</strain>
    </source>
</reference>
<accession>A0A1M7R6T5</accession>
<gene>
    <name evidence="2" type="ORF">SAMN05443668_10847</name>
</gene>
<dbReference type="RefSeq" id="WP_073260312.1">
    <property type="nucleotide sequence ID" value="NZ_FRCS01000008.1"/>
</dbReference>
<evidence type="ECO:0000313" key="3">
    <source>
        <dbReference type="Proteomes" id="UP000184440"/>
    </source>
</evidence>
<organism evidence="2 3">
    <name type="scientific">Cryptosporangium aurantiacum</name>
    <dbReference type="NCBI Taxonomy" id="134849"/>
    <lineage>
        <taxon>Bacteria</taxon>
        <taxon>Bacillati</taxon>
        <taxon>Actinomycetota</taxon>
        <taxon>Actinomycetes</taxon>
        <taxon>Cryptosporangiales</taxon>
        <taxon>Cryptosporangiaceae</taxon>
        <taxon>Cryptosporangium</taxon>
    </lineage>
</organism>
<dbReference type="Proteomes" id="UP000184440">
    <property type="component" value="Unassembled WGS sequence"/>
</dbReference>
<feature type="region of interest" description="Disordered" evidence="1">
    <location>
        <begin position="30"/>
        <end position="53"/>
    </location>
</feature>
<proteinExistence type="predicted"/>
<dbReference type="STRING" id="134849.SAMN05443668_10847"/>
<dbReference type="AlphaFoldDB" id="A0A1M7R6T5"/>
<dbReference type="OrthoDB" id="3695729at2"/>
<keyword evidence="3" id="KW-1185">Reference proteome</keyword>
<dbReference type="EMBL" id="FRCS01000008">
    <property type="protein sequence ID" value="SHN42004.1"/>
    <property type="molecule type" value="Genomic_DNA"/>
</dbReference>
<name>A0A1M7R6T5_9ACTN</name>
<evidence type="ECO:0000256" key="1">
    <source>
        <dbReference type="SAM" id="MobiDB-lite"/>
    </source>
</evidence>
<protein>
    <submittedName>
        <fullName evidence="2">Uncharacterized protein</fullName>
    </submittedName>
</protein>
<evidence type="ECO:0000313" key="2">
    <source>
        <dbReference type="EMBL" id="SHN42004.1"/>
    </source>
</evidence>